<evidence type="ECO:0000256" key="2">
    <source>
        <dbReference type="SAM" id="Phobius"/>
    </source>
</evidence>
<protein>
    <submittedName>
        <fullName evidence="3">Uncharacterized protein</fullName>
    </submittedName>
</protein>
<dbReference type="Proteomes" id="UP001231518">
    <property type="component" value="Chromosome 16"/>
</dbReference>
<evidence type="ECO:0000256" key="1">
    <source>
        <dbReference type="SAM" id="MobiDB-lite"/>
    </source>
</evidence>
<keyword evidence="2" id="KW-0812">Transmembrane</keyword>
<keyword evidence="2" id="KW-0472">Membrane</keyword>
<organism evidence="3 4">
    <name type="scientific">Mythimna separata</name>
    <name type="common">Oriental armyworm</name>
    <name type="synonym">Pseudaletia separata</name>
    <dbReference type="NCBI Taxonomy" id="271217"/>
    <lineage>
        <taxon>Eukaryota</taxon>
        <taxon>Metazoa</taxon>
        <taxon>Ecdysozoa</taxon>
        <taxon>Arthropoda</taxon>
        <taxon>Hexapoda</taxon>
        <taxon>Insecta</taxon>
        <taxon>Pterygota</taxon>
        <taxon>Neoptera</taxon>
        <taxon>Endopterygota</taxon>
        <taxon>Lepidoptera</taxon>
        <taxon>Glossata</taxon>
        <taxon>Ditrysia</taxon>
        <taxon>Noctuoidea</taxon>
        <taxon>Noctuidae</taxon>
        <taxon>Noctuinae</taxon>
        <taxon>Hadenini</taxon>
        <taxon>Mythimna</taxon>
    </lineage>
</organism>
<dbReference type="EMBL" id="JARGEI010000005">
    <property type="protein sequence ID" value="KAJ8731248.1"/>
    <property type="molecule type" value="Genomic_DNA"/>
</dbReference>
<accession>A0AAD8DXQ1</accession>
<reference evidence="3" key="1">
    <citation type="submission" date="2023-03" db="EMBL/GenBank/DDBJ databases">
        <title>Chromosome-level genomes of two armyworms, Mythimna separata and Mythimna loreyi, provide insights into the biosynthesis and reception of sex pheromones.</title>
        <authorList>
            <person name="Zhao H."/>
        </authorList>
    </citation>
    <scope>NUCLEOTIDE SEQUENCE</scope>
    <source>
        <strain evidence="3">BeijingLab</strain>
        <tissue evidence="3">Pupa</tissue>
    </source>
</reference>
<dbReference type="AlphaFoldDB" id="A0AAD8DXQ1"/>
<proteinExistence type="predicted"/>
<keyword evidence="4" id="KW-1185">Reference proteome</keyword>
<feature type="compositionally biased region" description="Low complexity" evidence="1">
    <location>
        <begin position="74"/>
        <end position="89"/>
    </location>
</feature>
<name>A0AAD8DXQ1_MYTSE</name>
<sequence length="175" mass="19095">MCFGGCDTGFGNCTGSIAYILEKLASFIAMTAVILCIIITLTISLGLGIGLGYNYCFVDMKIAKDSDATDAPRPTFTTEDTVEETTLPPVEEEKKTPPAEEQTPSPTVDKKNKKTTTEREMVIEPIGPPRARRMLPIPVIKPTMSIPLNGEFDFPVLLSKLRGRNKNVTLELIAT</sequence>
<evidence type="ECO:0000313" key="3">
    <source>
        <dbReference type="EMBL" id="KAJ8731248.1"/>
    </source>
</evidence>
<keyword evidence="2" id="KW-1133">Transmembrane helix</keyword>
<gene>
    <name evidence="3" type="ORF">PYW07_004412</name>
</gene>
<feature type="transmembrane region" description="Helical" evidence="2">
    <location>
        <begin position="27"/>
        <end position="53"/>
    </location>
</feature>
<feature type="region of interest" description="Disordered" evidence="1">
    <location>
        <begin position="67"/>
        <end position="119"/>
    </location>
</feature>
<comment type="caution">
    <text evidence="3">The sequence shown here is derived from an EMBL/GenBank/DDBJ whole genome shotgun (WGS) entry which is preliminary data.</text>
</comment>
<evidence type="ECO:0000313" key="4">
    <source>
        <dbReference type="Proteomes" id="UP001231518"/>
    </source>
</evidence>